<sequence>MAGRKKDGDKIANIPSTANLAAMLPIVDSMAAAPGFMKLLGMSPDAISELKQCAQKLKDQASILTLPDEFNAQFANQGWIATGAMSADVMRNALAHSRDGNGEAAEAEILSWFTEDNIRLFAITRGKRFNKAQERYHQMVEALALYKEERYISAVPLILIVCDGLASDVLGTSPFEKDADLSCFDSITGHPTSLPTLIKLVTKGVRKSSDDALSLPMRHGILHGRSVNYASKAVCCKAWLMLIALVDWACDKADEEARRDRHATEQSETLLGSLSQLRKTQEDRRKLDAWVPVVLEAPFNQPLEPGSPGEAFHRFFSGWKAKNYGMMAAHAVNLTGKSPGAMAGELRRDCEFIELLEFDLVKIVQANQVCADVTLDVRGKTLNGPVEGRIDAMAVCYLPNGDPAMPTDDGGTWCVQQNCIYKVMHLDKPPEE</sequence>
<dbReference type="AlphaFoldDB" id="A0A1G7TMS3"/>
<dbReference type="EMBL" id="FNBP01000007">
    <property type="protein sequence ID" value="SDG36575.1"/>
    <property type="molecule type" value="Genomic_DNA"/>
</dbReference>
<evidence type="ECO:0000313" key="2">
    <source>
        <dbReference type="Proteomes" id="UP000199399"/>
    </source>
</evidence>
<proteinExistence type="predicted"/>
<reference evidence="2" key="1">
    <citation type="submission" date="2016-10" db="EMBL/GenBank/DDBJ databases">
        <authorList>
            <person name="Varghese N."/>
            <person name="Submissions S."/>
        </authorList>
    </citation>
    <scope>NUCLEOTIDE SEQUENCE [LARGE SCALE GENOMIC DNA]</scope>
    <source>
        <strain evidence="2">DSM 16477</strain>
    </source>
</reference>
<dbReference type="Proteomes" id="UP000199399">
    <property type="component" value="Unassembled WGS sequence"/>
</dbReference>
<organism evidence="1 2">
    <name type="scientific">Sulfitobacter delicatus</name>
    <dbReference type="NCBI Taxonomy" id="218672"/>
    <lineage>
        <taxon>Bacteria</taxon>
        <taxon>Pseudomonadati</taxon>
        <taxon>Pseudomonadota</taxon>
        <taxon>Alphaproteobacteria</taxon>
        <taxon>Rhodobacterales</taxon>
        <taxon>Roseobacteraceae</taxon>
        <taxon>Sulfitobacter</taxon>
    </lineage>
</organism>
<dbReference type="RefSeq" id="WP_093742791.1">
    <property type="nucleotide sequence ID" value="NZ_FNBP01000007.1"/>
</dbReference>
<name>A0A1G7TMS3_9RHOB</name>
<gene>
    <name evidence="1" type="ORF">SAMN04489759_1072</name>
</gene>
<protein>
    <submittedName>
        <fullName evidence="1">Uncharacterized protein</fullName>
    </submittedName>
</protein>
<keyword evidence="2" id="KW-1185">Reference proteome</keyword>
<accession>A0A1G7TMS3</accession>
<evidence type="ECO:0000313" key="1">
    <source>
        <dbReference type="EMBL" id="SDG36575.1"/>
    </source>
</evidence>
<dbReference type="OrthoDB" id="5107704at2"/>